<feature type="binding site" evidence="10 12">
    <location>
        <position position="336"/>
    </location>
    <ligand>
        <name>ATP</name>
        <dbReference type="ChEBI" id="CHEBI:30616"/>
    </ligand>
</feature>
<dbReference type="GO" id="GO:0004618">
    <property type="term" value="F:phosphoglycerate kinase activity"/>
    <property type="evidence" value="ECO:0007669"/>
    <property type="project" value="UniProtKB-UniRule"/>
</dbReference>
<feature type="binding site" evidence="10">
    <location>
        <position position="134"/>
    </location>
    <ligand>
        <name>substrate</name>
    </ligand>
</feature>
<proteinExistence type="inferred from homology"/>
<evidence type="ECO:0000256" key="13">
    <source>
        <dbReference type="RuleBase" id="RU000532"/>
    </source>
</evidence>
<dbReference type="Pfam" id="PF00162">
    <property type="entry name" value="PGK"/>
    <property type="match status" value="1"/>
</dbReference>
<dbReference type="Gene3D" id="3.40.50.1260">
    <property type="entry name" value="Phosphoglycerate kinase, N-terminal domain"/>
    <property type="match status" value="2"/>
</dbReference>
<feature type="binding site" evidence="10">
    <location>
        <position position="167"/>
    </location>
    <ligand>
        <name>substrate</name>
    </ligand>
</feature>
<dbReference type="InterPro" id="IPR001576">
    <property type="entry name" value="Phosphoglycerate_kinase"/>
</dbReference>
<comment type="similarity">
    <text evidence="3 10 13">Belongs to the phosphoglycerate kinase family.</text>
</comment>
<dbReference type="Proteomes" id="UP000230922">
    <property type="component" value="Unassembled WGS sequence"/>
</dbReference>
<evidence type="ECO:0000313" key="14">
    <source>
        <dbReference type="EMBL" id="PIR96348.1"/>
    </source>
</evidence>
<dbReference type="GO" id="GO:0043531">
    <property type="term" value="F:ADP binding"/>
    <property type="evidence" value="ECO:0007669"/>
    <property type="project" value="TreeGrafter"/>
</dbReference>
<dbReference type="FunFam" id="3.40.50.1260:FF:000031">
    <property type="entry name" value="Phosphoglycerate kinase 1"/>
    <property type="match status" value="1"/>
</dbReference>
<evidence type="ECO:0000256" key="3">
    <source>
        <dbReference type="ARBA" id="ARBA00008982"/>
    </source>
</evidence>
<feature type="binding site" evidence="10">
    <location>
        <begin position="365"/>
        <end position="368"/>
    </location>
    <ligand>
        <name>ATP</name>
        <dbReference type="ChEBI" id="CHEBI:30616"/>
    </ligand>
</feature>
<dbReference type="InterPro" id="IPR015824">
    <property type="entry name" value="Phosphoglycerate_kinase_N"/>
</dbReference>
<name>A0A2H0VB60_9BACT</name>
<evidence type="ECO:0000256" key="8">
    <source>
        <dbReference type="ARBA" id="ARBA00022840"/>
    </source>
</evidence>
<comment type="subunit">
    <text evidence="10">Monomer.</text>
</comment>
<evidence type="ECO:0000256" key="4">
    <source>
        <dbReference type="ARBA" id="ARBA00013061"/>
    </source>
</evidence>
<dbReference type="AlphaFoldDB" id="A0A2H0VB60"/>
<dbReference type="HAMAP" id="MF_00145">
    <property type="entry name" value="Phosphoglyc_kinase"/>
    <property type="match status" value="1"/>
</dbReference>
<feature type="binding site" evidence="10 11">
    <location>
        <begin position="59"/>
        <end position="62"/>
    </location>
    <ligand>
        <name>substrate</name>
    </ligand>
</feature>
<organism evidence="14 15">
    <name type="scientific">Candidatus Doudnabacteria bacterium CG10_big_fil_rev_8_21_14_0_10_42_18</name>
    <dbReference type="NCBI Taxonomy" id="1974552"/>
    <lineage>
        <taxon>Bacteria</taxon>
        <taxon>Candidatus Doudnaibacteriota</taxon>
    </lineage>
</organism>
<keyword evidence="5 10" id="KW-0808">Transferase</keyword>
<evidence type="ECO:0000256" key="12">
    <source>
        <dbReference type="PIRSR" id="PIRSR000724-2"/>
    </source>
</evidence>
<dbReference type="PANTHER" id="PTHR11406">
    <property type="entry name" value="PHOSPHOGLYCERATE KINASE"/>
    <property type="match status" value="1"/>
</dbReference>
<dbReference type="GO" id="GO:0005829">
    <property type="term" value="C:cytosol"/>
    <property type="evidence" value="ECO:0007669"/>
    <property type="project" value="TreeGrafter"/>
</dbReference>
<dbReference type="SUPFAM" id="SSF53748">
    <property type="entry name" value="Phosphoglycerate kinase"/>
    <property type="match status" value="1"/>
</dbReference>
<comment type="catalytic activity">
    <reaction evidence="1 10 13">
        <text>(2R)-3-phosphoglycerate + ATP = (2R)-3-phospho-glyceroyl phosphate + ADP</text>
        <dbReference type="Rhea" id="RHEA:14801"/>
        <dbReference type="ChEBI" id="CHEBI:30616"/>
        <dbReference type="ChEBI" id="CHEBI:57604"/>
        <dbReference type="ChEBI" id="CHEBI:58272"/>
        <dbReference type="ChEBI" id="CHEBI:456216"/>
        <dbReference type="EC" id="2.7.2.3"/>
    </reaction>
</comment>
<evidence type="ECO:0000313" key="15">
    <source>
        <dbReference type="Proteomes" id="UP000230922"/>
    </source>
</evidence>
<evidence type="ECO:0000256" key="10">
    <source>
        <dbReference type="HAMAP-Rule" id="MF_00145"/>
    </source>
</evidence>
<feature type="binding site" evidence="10 11">
    <location>
        <begin position="21"/>
        <end position="23"/>
    </location>
    <ligand>
        <name>substrate</name>
    </ligand>
</feature>
<dbReference type="InterPro" id="IPR036043">
    <property type="entry name" value="Phosphoglycerate_kinase_sf"/>
</dbReference>
<feature type="binding site" evidence="11">
    <location>
        <position position="134"/>
    </location>
    <ligand>
        <name>(2R)-3-phosphoglycerate</name>
        <dbReference type="ChEBI" id="CHEBI:58272"/>
    </ligand>
</feature>
<dbReference type="GO" id="GO:0005524">
    <property type="term" value="F:ATP binding"/>
    <property type="evidence" value="ECO:0007669"/>
    <property type="project" value="UniProtKB-KW"/>
</dbReference>
<accession>A0A2H0VB60</accession>
<evidence type="ECO:0000256" key="9">
    <source>
        <dbReference type="ARBA" id="ARBA00023152"/>
    </source>
</evidence>
<dbReference type="GO" id="GO:0006096">
    <property type="term" value="P:glycolytic process"/>
    <property type="evidence" value="ECO:0007669"/>
    <property type="project" value="UniProtKB-UniRule"/>
</dbReference>
<gene>
    <name evidence="10 14" type="primary">pgk</name>
    <name evidence="14" type="ORF">COT92_01550</name>
</gene>
<evidence type="ECO:0000256" key="7">
    <source>
        <dbReference type="ARBA" id="ARBA00022777"/>
    </source>
</evidence>
<reference evidence="15" key="1">
    <citation type="submission" date="2017-09" db="EMBL/GenBank/DDBJ databases">
        <title>Depth-based differentiation of microbial function through sediment-hosted aquifers and enrichment of novel symbionts in the deep terrestrial subsurface.</title>
        <authorList>
            <person name="Probst A.J."/>
            <person name="Ladd B."/>
            <person name="Jarett J.K."/>
            <person name="Geller-Mcgrath D.E."/>
            <person name="Sieber C.M.K."/>
            <person name="Emerson J.B."/>
            <person name="Anantharaman K."/>
            <person name="Thomas B.C."/>
            <person name="Malmstrom R."/>
            <person name="Stieglmeier M."/>
            <person name="Klingl A."/>
            <person name="Woyke T."/>
            <person name="Ryan C.M."/>
            <person name="Banfield J.F."/>
        </authorList>
    </citation>
    <scope>NUCLEOTIDE SEQUENCE [LARGE SCALE GENOMIC DNA]</scope>
</reference>
<comment type="pathway">
    <text evidence="2 10">Carbohydrate degradation; glycolysis; pyruvate from D-glyceraldehyde 3-phosphate: step 2/5.</text>
</comment>
<protein>
    <recommendedName>
        <fullName evidence="4 10">Phosphoglycerate kinase</fullName>
        <ecNumber evidence="4 10">2.7.2.3</ecNumber>
    </recommendedName>
</protein>
<evidence type="ECO:0000256" key="6">
    <source>
        <dbReference type="ARBA" id="ARBA00022741"/>
    </source>
</evidence>
<dbReference type="InterPro" id="IPR015911">
    <property type="entry name" value="Phosphoglycerate_kinase_CS"/>
</dbReference>
<evidence type="ECO:0000256" key="2">
    <source>
        <dbReference type="ARBA" id="ARBA00004838"/>
    </source>
</evidence>
<dbReference type="UniPathway" id="UPA00109">
    <property type="reaction ID" value="UER00185"/>
</dbReference>
<keyword evidence="6 10" id="KW-0547">Nucleotide-binding</keyword>
<comment type="caution">
    <text evidence="10">Lacks conserved residue(s) required for the propagation of feature annotation.</text>
</comment>
<evidence type="ECO:0000256" key="11">
    <source>
        <dbReference type="PIRSR" id="PIRSR000724-1"/>
    </source>
</evidence>
<dbReference type="GO" id="GO:0006094">
    <property type="term" value="P:gluconeogenesis"/>
    <property type="evidence" value="ECO:0007669"/>
    <property type="project" value="TreeGrafter"/>
</dbReference>
<dbReference type="EC" id="2.7.2.3" evidence="4 10"/>
<keyword evidence="10" id="KW-0963">Cytoplasm</keyword>
<feature type="binding site" evidence="10">
    <location>
        <position position="36"/>
    </location>
    <ligand>
        <name>substrate</name>
    </ligand>
</feature>
<dbReference type="EMBL" id="PFAK01000025">
    <property type="protein sequence ID" value="PIR96348.1"/>
    <property type="molecule type" value="Genomic_DNA"/>
</dbReference>
<dbReference type="PRINTS" id="PR00477">
    <property type="entry name" value="PHGLYCKINASE"/>
</dbReference>
<keyword evidence="7 10" id="KW-0418">Kinase</keyword>
<dbReference type="PROSITE" id="PS00111">
    <property type="entry name" value="PGLYCERATE_KINASE"/>
    <property type="match status" value="1"/>
</dbReference>
<dbReference type="PIRSF" id="PIRSF000724">
    <property type="entry name" value="Pgk"/>
    <property type="match status" value="1"/>
</dbReference>
<keyword evidence="8 10" id="KW-0067">ATP-binding</keyword>
<dbReference type="PANTHER" id="PTHR11406:SF23">
    <property type="entry name" value="PHOSPHOGLYCERATE KINASE 1, CHLOROPLASTIC-RELATED"/>
    <property type="match status" value="1"/>
</dbReference>
<evidence type="ECO:0000256" key="1">
    <source>
        <dbReference type="ARBA" id="ARBA00000642"/>
    </source>
</evidence>
<comment type="subcellular location">
    <subcellularLocation>
        <location evidence="10">Cytoplasm</location>
    </subcellularLocation>
</comment>
<comment type="caution">
    <text evidence="14">The sequence shown here is derived from an EMBL/GenBank/DDBJ whole genome shotgun (WGS) entry which is preliminary data.</text>
</comment>
<evidence type="ECO:0000256" key="5">
    <source>
        <dbReference type="ARBA" id="ARBA00022679"/>
    </source>
</evidence>
<feature type="binding site" evidence="11">
    <location>
        <position position="167"/>
    </location>
    <ligand>
        <name>(2R)-3-phosphoglycerate</name>
        <dbReference type="ChEBI" id="CHEBI:58272"/>
    </ligand>
</feature>
<sequence>MAISFLKSSTLKNKTVLLRADVNVPLDNGKVADDFRIVSILPTVKLLQKGGNKIILCGHLGRPKGEPEEKYSLKPVAKHLADLLNLKFIETDHKIPDYQIPHLIFYSGRILEEKHQRQLKNIHARDIVVLENLRFYPGEKENDAVFAKHLSVLADVYVNEAFGVDHRKASSVSAITKYLKSYAGPLLEKEIKGLDAVLKKPKKPFVVLMGGIKISDKVQTMENLGKNADKILVGGGIANLFFLAKELEVGLSKVEKEAVKTAWQLQRNFKDKLVLPVDLVVANENMDKNSIRVTTPYEIGKKEMVLDAGPKTILEFAKHLKTAKTIVWNGPLGLFEKKPFHHATFALARLIGGRGKGIAYTVIGGGETVDAARQAGQEDYIDHVSTGGGAMLEYLAGKKLPGIEALK</sequence>
<feature type="binding site" evidence="11">
    <location>
        <position position="36"/>
    </location>
    <ligand>
        <name>(2R)-3-phosphoglycerate</name>
        <dbReference type="ChEBI" id="CHEBI:58272"/>
    </ligand>
</feature>
<feature type="binding site" evidence="10 12">
    <location>
        <position position="217"/>
    </location>
    <ligand>
        <name>ATP</name>
        <dbReference type="ChEBI" id="CHEBI:30616"/>
    </ligand>
</feature>
<keyword evidence="9 10" id="KW-0324">Glycolysis</keyword>